<dbReference type="Gene3D" id="1.10.150.450">
    <property type="match status" value="1"/>
</dbReference>
<dbReference type="InterPro" id="IPR010237">
    <property type="entry name" value="Pyr-5-nucltdase"/>
</dbReference>
<dbReference type="AlphaFoldDB" id="A0A8E2ETK2"/>
<reference evidence="2 3" key="1">
    <citation type="journal article" date="2016" name="Nat. Commun.">
        <title>Ectomycorrhizal ecology is imprinted in the genome of the dominant symbiotic fungus Cenococcum geophilum.</title>
        <authorList>
            <consortium name="DOE Joint Genome Institute"/>
            <person name="Peter M."/>
            <person name="Kohler A."/>
            <person name="Ohm R.A."/>
            <person name="Kuo A."/>
            <person name="Krutzmann J."/>
            <person name="Morin E."/>
            <person name="Arend M."/>
            <person name="Barry K.W."/>
            <person name="Binder M."/>
            <person name="Choi C."/>
            <person name="Clum A."/>
            <person name="Copeland A."/>
            <person name="Grisel N."/>
            <person name="Haridas S."/>
            <person name="Kipfer T."/>
            <person name="LaButti K."/>
            <person name="Lindquist E."/>
            <person name="Lipzen A."/>
            <person name="Maire R."/>
            <person name="Meier B."/>
            <person name="Mihaltcheva S."/>
            <person name="Molinier V."/>
            <person name="Murat C."/>
            <person name="Poggeler S."/>
            <person name="Quandt C.A."/>
            <person name="Sperisen C."/>
            <person name="Tritt A."/>
            <person name="Tisserant E."/>
            <person name="Crous P.W."/>
            <person name="Henrissat B."/>
            <person name="Nehls U."/>
            <person name="Egli S."/>
            <person name="Spatafora J.W."/>
            <person name="Grigoriev I.V."/>
            <person name="Martin F.M."/>
        </authorList>
    </citation>
    <scope>NUCLEOTIDE SEQUENCE [LARGE SCALE GENOMIC DNA]</scope>
    <source>
        <strain evidence="2 3">CBS 207.34</strain>
    </source>
</reference>
<name>A0A8E2ETK2_9PEZI</name>
<dbReference type="InterPro" id="IPR036412">
    <property type="entry name" value="HAD-like_sf"/>
</dbReference>
<dbReference type="InterPro" id="IPR023214">
    <property type="entry name" value="HAD_sf"/>
</dbReference>
<dbReference type="InterPro" id="IPR006439">
    <property type="entry name" value="HAD-SF_hydro_IA"/>
</dbReference>
<keyword evidence="1" id="KW-0812">Transmembrane</keyword>
<dbReference type="GO" id="GO:0009166">
    <property type="term" value="P:nucleotide catabolic process"/>
    <property type="evidence" value="ECO:0007669"/>
    <property type="project" value="TreeGrafter"/>
</dbReference>
<accession>A0A8E2ETK2</accession>
<proteinExistence type="predicted"/>
<dbReference type="EMBL" id="KV750535">
    <property type="protein sequence ID" value="OCL04346.1"/>
    <property type="molecule type" value="Genomic_DNA"/>
</dbReference>
<keyword evidence="1" id="KW-0472">Membrane</keyword>
<protein>
    <submittedName>
        <fullName evidence="2">Pyrimidine 5-nucleotidase</fullName>
    </submittedName>
</protein>
<organism evidence="2 3">
    <name type="scientific">Glonium stellatum</name>
    <dbReference type="NCBI Taxonomy" id="574774"/>
    <lineage>
        <taxon>Eukaryota</taxon>
        <taxon>Fungi</taxon>
        <taxon>Dikarya</taxon>
        <taxon>Ascomycota</taxon>
        <taxon>Pezizomycotina</taxon>
        <taxon>Dothideomycetes</taxon>
        <taxon>Pleosporomycetidae</taxon>
        <taxon>Gloniales</taxon>
        <taxon>Gloniaceae</taxon>
        <taxon>Glonium</taxon>
    </lineage>
</organism>
<evidence type="ECO:0000256" key="1">
    <source>
        <dbReference type="SAM" id="Phobius"/>
    </source>
</evidence>
<dbReference type="NCBIfam" id="TIGR01993">
    <property type="entry name" value="Pyr-5-nucltdase"/>
    <property type="match status" value="1"/>
</dbReference>
<gene>
    <name evidence="2" type="ORF">AOQ84DRAFT_324564</name>
</gene>
<keyword evidence="1" id="KW-1133">Transmembrane helix</keyword>
<dbReference type="OrthoDB" id="1065058at2759"/>
<dbReference type="SFLD" id="SFLDG01129">
    <property type="entry name" value="C1.5:_HAD__Beta-PGM__Phosphata"/>
    <property type="match status" value="1"/>
</dbReference>
<feature type="transmembrane region" description="Helical" evidence="1">
    <location>
        <begin position="6"/>
        <end position="30"/>
    </location>
</feature>
<dbReference type="Gene3D" id="3.40.50.1000">
    <property type="entry name" value="HAD superfamily/HAD-like"/>
    <property type="match status" value="1"/>
</dbReference>
<dbReference type="SUPFAM" id="SSF56784">
    <property type="entry name" value="HAD-like"/>
    <property type="match status" value="1"/>
</dbReference>
<dbReference type="Pfam" id="PF00702">
    <property type="entry name" value="Hydrolase"/>
    <property type="match status" value="1"/>
</dbReference>
<dbReference type="PANTHER" id="PTHR47438:SF1">
    <property type="entry name" value="PHOSPHATE METABOLISM PROTEIN 8-RELATED"/>
    <property type="match status" value="1"/>
</dbReference>
<dbReference type="GO" id="GO:0006206">
    <property type="term" value="P:pyrimidine nucleobase metabolic process"/>
    <property type="evidence" value="ECO:0007669"/>
    <property type="project" value="TreeGrafter"/>
</dbReference>
<dbReference type="GO" id="GO:0008252">
    <property type="term" value="F:nucleotidase activity"/>
    <property type="evidence" value="ECO:0007669"/>
    <property type="project" value="TreeGrafter"/>
</dbReference>
<sequence>MPYLYAVLGYFIFGSIFFSAFVSSSVDFVMGEMTQKPVFFFDIDNCLYPKSMKVANLMSDLIDQYFQTHLSLSQRDANELHLKYYREYGLAIEGLVRHHKVDALEYNSKVDDALPLEKVIKPNPSLRKLLEDIDRSQVRLWLFTNAYITHGKRVVRLLEVDDLFEGITYCDYGAEKFVCKPHTDMFMKVMQEAGVQSPKDCYFVDDSYINAKAAQALGWTAVHLLDYSDPDPDHPAGQYQIRDLEELRDIFPQFFKTSPSELK</sequence>
<dbReference type="FunFam" id="1.10.150.450:FF:000001">
    <property type="entry name" value="SDT1p Pyrimidine nucleotidase"/>
    <property type="match status" value="1"/>
</dbReference>
<dbReference type="SFLD" id="SFLDG01132">
    <property type="entry name" value="C1.5.3:_5'-Nucleotidase_Like"/>
    <property type="match status" value="1"/>
</dbReference>
<dbReference type="SFLD" id="SFLDS00003">
    <property type="entry name" value="Haloacid_Dehalogenase"/>
    <property type="match status" value="1"/>
</dbReference>
<keyword evidence="3" id="KW-1185">Reference proteome</keyword>
<evidence type="ECO:0000313" key="3">
    <source>
        <dbReference type="Proteomes" id="UP000250140"/>
    </source>
</evidence>
<dbReference type="Proteomes" id="UP000250140">
    <property type="component" value="Unassembled WGS sequence"/>
</dbReference>
<evidence type="ECO:0000313" key="2">
    <source>
        <dbReference type="EMBL" id="OCL04346.1"/>
    </source>
</evidence>
<dbReference type="PANTHER" id="PTHR47438">
    <property type="entry name" value="PHOSPHATE METABOLISM PROTEIN 8-RELATED"/>
    <property type="match status" value="1"/>
</dbReference>
<dbReference type="NCBIfam" id="TIGR01509">
    <property type="entry name" value="HAD-SF-IA-v3"/>
    <property type="match status" value="1"/>
</dbReference>
<dbReference type="InterPro" id="IPR052791">
    <property type="entry name" value="SSM1_domain"/>
</dbReference>